<sequence length="100" mass="10684">MGVSLVLAVLLLLSICTNARPQDLETSMLLAAAQVKQLVESGAAARNEQSVEILGQKMGGGMNFGFGDAMRPGAGRRRRSARLQTELALGPRQELDKIYA</sequence>
<dbReference type="AlphaFoldDB" id="A0A0Q9VZH8"/>
<protein>
    <submittedName>
        <fullName evidence="2">Uncharacterized protein</fullName>
    </submittedName>
</protein>
<keyword evidence="3" id="KW-1185">Reference proteome</keyword>
<dbReference type="Proteomes" id="UP000008792">
    <property type="component" value="Unassembled WGS sequence"/>
</dbReference>
<reference evidence="2 3" key="1">
    <citation type="journal article" date="2007" name="Nature">
        <title>Evolution of genes and genomes on the Drosophila phylogeny.</title>
        <authorList>
            <consortium name="Drosophila 12 Genomes Consortium"/>
            <person name="Clark A.G."/>
            <person name="Eisen M.B."/>
            <person name="Smith D.R."/>
            <person name="Bergman C.M."/>
            <person name="Oliver B."/>
            <person name="Markow T.A."/>
            <person name="Kaufman T.C."/>
            <person name="Kellis M."/>
            <person name="Gelbart W."/>
            <person name="Iyer V.N."/>
            <person name="Pollard D.A."/>
            <person name="Sackton T.B."/>
            <person name="Larracuente A.M."/>
            <person name="Singh N.D."/>
            <person name="Abad J.P."/>
            <person name="Abt D.N."/>
            <person name="Adryan B."/>
            <person name="Aguade M."/>
            <person name="Akashi H."/>
            <person name="Anderson W.W."/>
            <person name="Aquadro C.F."/>
            <person name="Ardell D.H."/>
            <person name="Arguello R."/>
            <person name="Artieri C.G."/>
            <person name="Barbash D.A."/>
            <person name="Barker D."/>
            <person name="Barsanti P."/>
            <person name="Batterham P."/>
            <person name="Batzoglou S."/>
            <person name="Begun D."/>
            <person name="Bhutkar A."/>
            <person name="Blanco E."/>
            <person name="Bosak S.A."/>
            <person name="Bradley R.K."/>
            <person name="Brand A.D."/>
            <person name="Brent M.R."/>
            <person name="Brooks A.N."/>
            <person name="Brown R.H."/>
            <person name="Butlin R.K."/>
            <person name="Caggese C."/>
            <person name="Calvi B.R."/>
            <person name="Bernardo de Carvalho A."/>
            <person name="Caspi A."/>
            <person name="Castrezana S."/>
            <person name="Celniker S.E."/>
            <person name="Chang J.L."/>
            <person name="Chapple C."/>
            <person name="Chatterji S."/>
            <person name="Chinwalla A."/>
            <person name="Civetta A."/>
            <person name="Clifton S.W."/>
            <person name="Comeron J.M."/>
            <person name="Costello J.C."/>
            <person name="Coyne J.A."/>
            <person name="Daub J."/>
            <person name="David R.G."/>
            <person name="Delcher A.L."/>
            <person name="Delehaunty K."/>
            <person name="Do C.B."/>
            <person name="Ebling H."/>
            <person name="Edwards K."/>
            <person name="Eickbush T."/>
            <person name="Evans J.D."/>
            <person name="Filipski A."/>
            <person name="Findeiss S."/>
            <person name="Freyhult E."/>
            <person name="Fulton L."/>
            <person name="Fulton R."/>
            <person name="Garcia A.C."/>
            <person name="Gardiner A."/>
            <person name="Garfield D.A."/>
            <person name="Garvin B.E."/>
            <person name="Gibson G."/>
            <person name="Gilbert D."/>
            <person name="Gnerre S."/>
            <person name="Godfrey J."/>
            <person name="Good R."/>
            <person name="Gotea V."/>
            <person name="Gravely B."/>
            <person name="Greenberg A.J."/>
            <person name="Griffiths-Jones S."/>
            <person name="Gross S."/>
            <person name="Guigo R."/>
            <person name="Gustafson E.A."/>
            <person name="Haerty W."/>
            <person name="Hahn M.W."/>
            <person name="Halligan D.L."/>
            <person name="Halpern A.L."/>
            <person name="Halter G.M."/>
            <person name="Han M.V."/>
            <person name="Heger A."/>
            <person name="Hillier L."/>
            <person name="Hinrichs A.S."/>
            <person name="Holmes I."/>
            <person name="Hoskins R.A."/>
            <person name="Hubisz M.J."/>
            <person name="Hultmark D."/>
            <person name="Huntley M.A."/>
            <person name="Jaffe D.B."/>
            <person name="Jagadeeshan S."/>
            <person name="Jeck W.R."/>
            <person name="Johnson J."/>
            <person name="Jones C.D."/>
            <person name="Jordan W.C."/>
            <person name="Karpen G.H."/>
            <person name="Kataoka E."/>
            <person name="Keightley P.D."/>
            <person name="Kheradpour P."/>
            <person name="Kirkness E.F."/>
            <person name="Koerich L.B."/>
            <person name="Kristiansen K."/>
            <person name="Kudrna D."/>
            <person name="Kulathinal R.J."/>
            <person name="Kumar S."/>
            <person name="Kwok R."/>
            <person name="Lander E."/>
            <person name="Langley C.H."/>
            <person name="Lapoint R."/>
            <person name="Lazzaro B.P."/>
            <person name="Lee S.J."/>
            <person name="Levesque L."/>
            <person name="Li R."/>
            <person name="Lin C.F."/>
            <person name="Lin M.F."/>
            <person name="Lindblad-Toh K."/>
            <person name="Llopart A."/>
            <person name="Long M."/>
            <person name="Low L."/>
            <person name="Lozovsky E."/>
            <person name="Lu J."/>
            <person name="Luo M."/>
            <person name="Machado C.A."/>
            <person name="Makalowski W."/>
            <person name="Marzo M."/>
            <person name="Matsuda M."/>
            <person name="Matzkin L."/>
            <person name="McAllister B."/>
            <person name="McBride C.S."/>
            <person name="McKernan B."/>
            <person name="McKernan K."/>
            <person name="Mendez-Lago M."/>
            <person name="Minx P."/>
            <person name="Mollenhauer M.U."/>
            <person name="Montooth K."/>
            <person name="Mount S.M."/>
            <person name="Mu X."/>
            <person name="Myers E."/>
            <person name="Negre B."/>
            <person name="Newfeld S."/>
            <person name="Nielsen R."/>
            <person name="Noor M.A."/>
            <person name="O'Grady P."/>
            <person name="Pachter L."/>
            <person name="Papaceit M."/>
            <person name="Parisi M.J."/>
            <person name="Parisi M."/>
            <person name="Parts L."/>
            <person name="Pedersen J.S."/>
            <person name="Pesole G."/>
            <person name="Phillippy A.M."/>
            <person name="Ponting C.P."/>
            <person name="Pop M."/>
            <person name="Porcelli D."/>
            <person name="Powell J.R."/>
            <person name="Prohaska S."/>
            <person name="Pruitt K."/>
            <person name="Puig M."/>
            <person name="Quesneville H."/>
            <person name="Ram K.R."/>
            <person name="Rand D."/>
            <person name="Rasmussen M.D."/>
            <person name="Reed L.K."/>
            <person name="Reenan R."/>
            <person name="Reily A."/>
            <person name="Remington K.A."/>
            <person name="Rieger T.T."/>
            <person name="Ritchie M.G."/>
            <person name="Robin C."/>
            <person name="Rogers Y.H."/>
            <person name="Rohde C."/>
            <person name="Rozas J."/>
            <person name="Rubenfield M.J."/>
            <person name="Ruiz A."/>
            <person name="Russo S."/>
            <person name="Salzberg S.L."/>
            <person name="Sanchez-Gracia A."/>
            <person name="Saranga D.J."/>
            <person name="Sato H."/>
            <person name="Schaeffer S.W."/>
            <person name="Schatz M.C."/>
            <person name="Schlenke T."/>
            <person name="Schwartz R."/>
            <person name="Segarra C."/>
            <person name="Singh R.S."/>
            <person name="Sirot L."/>
            <person name="Sirota M."/>
            <person name="Sisneros N.B."/>
            <person name="Smith C.D."/>
            <person name="Smith T.F."/>
            <person name="Spieth J."/>
            <person name="Stage D.E."/>
            <person name="Stark A."/>
            <person name="Stephan W."/>
            <person name="Strausberg R.L."/>
            <person name="Strempel S."/>
            <person name="Sturgill D."/>
            <person name="Sutton G."/>
            <person name="Sutton G.G."/>
            <person name="Tao W."/>
            <person name="Teichmann S."/>
            <person name="Tobari Y.N."/>
            <person name="Tomimura Y."/>
            <person name="Tsolas J.M."/>
            <person name="Valente V.L."/>
            <person name="Venter E."/>
            <person name="Venter J.C."/>
            <person name="Vicario S."/>
            <person name="Vieira F.G."/>
            <person name="Vilella A.J."/>
            <person name="Villasante A."/>
            <person name="Walenz B."/>
            <person name="Wang J."/>
            <person name="Wasserman M."/>
            <person name="Watts T."/>
            <person name="Wilson D."/>
            <person name="Wilson R.K."/>
            <person name="Wing R.A."/>
            <person name="Wolfner M.F."/>
            <person name="Wong A."/>
            <person name="Wong G.K."/>
            <person name="Wu C.I."/>
            <person name="Wu G."/>
            <person name="Yamamoto D."/>
            <person name="Yang H.P."/>
            <person name="Yang S.P."/>
            <person name="Yorke J.A."/>
            <person name="Yoshida K."/>
            <person name="Zdobnov E."/>
            <person name="Zhang P."/>
            <person name="Zhang Y."/>
            <person name="Zimin A.V."/>
            <person name="Baldwin J."/>
            <person name="Abdouelleil A."/>
            <person name="Abdulkadir J."/>
            <person name="Abebe A."/>
            <person name="Abera B."/>
            <person name="Abreu J."/>
            <person name="Acer S.C."/>
            <person name="Aftuck L."/>
            <person name="Alexander A."/>
            <person name="An P."/>
            <person name="Anderson E."/>
            <person name="Anderson S."/>
            <person name="Arachi H."/>
            <person name="Azer M."/>
            <person name="Bachantsang P."/>
            <person name="Barry A."/>
            <person name="Bayul T."/>
            <person name="Berlin A."/>
            <person name="Bessette D."/>
            <person name="Bloom T."/>
            <person name="Blye J."/>
            <person name="Boguslavskiy L."/>
            <person name="Bonnet C."/>
            <person name="Boukhgalter B."/>
            <person name="Bourzgui I."/>
            <person name="Brown A."/>
            <person name="Cahill P."/>
            <person name="Channer S."/>
            <person name="Cheshatsang Y."/>
            <person name="Chuda L."/>
            <person name="Citroen M."/>
            <person name="Collymore A."/>
            <person name="Cooke P."/>
            <person name="Costello M."/>
            <person name="D'Aco K."/>
            <person name="Daza R."/>
            <person name="De Haan G."/>
            <person name="DeGray S."/>
            <person name="DeMaso C."/>
            <person name="Dhargay N."/>
            <person name="Dooley K."/>
            <person name="Dooley E."/>
            <person name="Doricent M."/>
            <person name="Dorje P."/>
            <person name="Dorjee K."/>
            <person name="Dupes A."/>
            <person name="Elong R."/>
            <person name="Falk J."/>
            <person name="Farina A."/>
            <person name="Faro S."/>
            <person name="Ferguson D."/>
            <person name="Fisher S."/>
            <person name="Foley C.D."/>
            <person name="Franke A."/>
            <person name="Friedrich D."/>
            <person name="Gadbois L."/>
            <person name="Gearin G."/>
            <person name="Gearin C.R."/>
            <person name="Giannoukos G."/>
            <person name="Goode T."/>
            <person name="Graham J."/>
            <person name="Grandbois E."/>
            <person name="Grewal S."/>
            <person name="Gyaltsen K."/>
            <person name="Hafez N."/>
            <person name="Hagos B."/>
            <person name="Hall J."/>
            <person name="Henson C."/>
            <person name="Hollinger A."/>
            <person name="Honan T."/>
            <person name="Huard M.D."/>
            <person name="Hughes L."/>
            <person name="Hurhula B."/>
            <person name="Husby M.E."/>
            <person name="Kamat A."/>
            <person name="Kanga B."/>
            <person name="Kashin S."/>
            <person name="Khazanovich D."/>
            <person name="Kisner P."/>
            <person name="Lance K."/>
            <person name="Lara M."/>
            <person name="Lee W."/>
            <person name="Lennon N."/>
            <person name="Letendre F."/>
            <person name="LeVine R."/>
            <person name="Lipovsky A."/>
            <person name="Liu X."/>
            <person name="Liu J."/>
            <person name="Liu S."/>
            <person name="Lokyitsang T."/>
            <person name="Lokyitsang Y."/>
            <person name="Lubonja R."/>
            <person name="Lui A."/>
            <person name="MacDonald P."/>
            <person name="Magnisalis V."/>
            <person name="Maru K."/>
            <person name="Matthews C."/>
            <person name="McCusker W."/>
            <person name="McDonough S."/>
            <person name="Mehta T."/>
            <person name="Meldrim J."/>
            <person name="Meneus L."/>
            <person name="Mihai O."/>
            <person name="Mihalev A."/>
            <person name="Mihova T."/>
            <person name="Mittelman R."/>
            <person name="Mlenga V."/>
            <person name="Montmayeur A."/>
            <person name="Mulrain L."/>
            <person name="Navidi A."/>
            <person name="Naylor J."/>
            <person name="Negash T."/>
            <person name="Nguyen T."/>
            <person name="Nguyen N."/>
            <person name="Nicol R."/>
            <person name="Norbu C."/>
            <person name="Norbu N."/>
            <person name="Novod N."/>
            <person name="O'Neill B."/>
            <person name="Osman S."/>
            <person name="Markiewicz E."/>
            <person name="Oyono O.L."/>
            <person name="Patti C."/>
            <person name="Phunkhang P."/>
            <person name="Pierre F."/>
            <person name="Priest M."/>
            <person name="Raghuraman S."/>
            <person name="Rege F."/>
            <person name="Reyes R."/>
            <person name="Rise C."/>
            <person name="Rogov P."/>
            <person name="Ross K."/>
            <person name="Ryan E."/>
            <person name="Settipalli S."/>
            <person name="Shea T."/>
            <person name="Sherpa N."/>
            <person name="Shi L."/>
            <person name="Shih D."/>
            <person name="Sparrow T."/>
            <person name="Spaulding J."/>
            <person name="Stalker J."/>
            <person name="Stange-Thomann N."/>
            <person name="Stavropoulos S."/>
            <person name="Stone C."/>
            <person name="Strader C."/>
            <person name="Tesfaye S."/>
            <person name="Thomson T."/>
            <person name="Thoulutsang Y."/>
            <person name="Thoulutsang D."/>
            <person name="Topham K."/>
            <person name="Topping I."/>
            <person name="Tsamla T."/>
            <person name="Vassiliev H."/>
            <person name="Vo A."/>
            <person name="Wangchuk T."/>
            <person name="Wangdi T."/>
            <person name="Weiand M."/>
            <person name="Wilkinson J."/>
            <person name="Wilson A."/>
            <person name="Yadav S."/>
            <person name="Young G."/>
            <person name="Yu Q."/>
            <person name="Zembek L."/>
            <person name="Zhong D."/>
            <person name="Zimmer A."/>
            <person name="Zwirko Z."/>
            <person name="Jaffe D.B."/>
            <person name="Alvarez P."/>
            <person name="Brockman W."/>
            <person name="Butler J."/>
            <person name="Chin C."/>
            <person name="Gnerre S."/>
            <person name="Grabherr M."/>
            <person name="Kleber M."/>
            <person name="Mauceli E."/>
            <person name="MacCallum I."/>
        </authorList>
    </citation>
    <scope>NUCLEOTIDE SEQUENCE [LARGE SCALE GENOMIC DNA]</scope>
    <source>
        <strain evidence="3">Tucson 15010-1051.87</strain>
    </source>
</reference>
<accession>A0A0Q9VZH8</accession>
<feature type="signal peptide" evidence="1">
    <location>
        <begin position="1"/>
        <end position="19"/>
    </location>
</feature>
<dbReference type="InParanoid" id="A0A0Q9VZH8"/>
<dbReference type="OrthoDB" id="7871009at2759"/>
<gene>
    <name evidence="2" type="primary">Dvir\GJ15370</name>
    <name evidence="2" type="ORF">Dvir_GJ15370</name>
</gene>
<proteinExistence type="predicted"/>
<dbReference type="KEGG" id="dvi:6635426"/>
<evidence type="ECO:0000313" key="2">
    <source>
        <dbReference type="EMBL" id="KRF78141.1"/>
    </source>
</evidence>
<keyword evidence="1" id="KW-0732">Signal</keyword>
<evidence type="ECO:0000313" key="3">
    <source>
        <dbReference type="Proteomes" id="UP000008792"/>
    </source>
</evidence>
<name>A0A0Q9VZH8_DROVI</name>
<dbReference type="eggNOG" id="ENOG502T82H">
    <property type="taxonomic scope" value="Eukaryota"/>
</dbReference>
<organism evidence="2 3">
    <name type="scientific">Drosophila virilis</name>
    <name type="common">Fruit fly</name>
    <dbReference type="NCBI Taxonomy" id="7244"/>
    <lineage>
        <taxon>Eukaryota</taxon>
        <taxon>Metazoa</taxon>
        <taxon>Ecdysozoa</taxon>
        <taxon>Arthropoda</taxon>
        <taxon>Hexapoda</taxon>
        <taxon>Insecta</taxon>
        <taxon>Pterygota</taxon>
        <taxon>Neoptera</taxon>
        <taxon>Endopterygota</taxon>
        <taxon>Diptera</taxon>
        <taxon>Brachycera</taxon>
        <taxon>Muscomorpha</taxon>
        <taxon>Ephydroidea</taxon>
        <taxon>Drosophilidae</taxon>
        <taxon>Drosophila</taxon>
    </lineage>
</organism>
<evidence type="ECO:0000256" key="1">
    <source>
        <dbReference type="SAM" id="SignalP"/>
    </source>
</evidence>
<dbReference type="EMBL" id="CH940660">
    <property type="protein sequence ID" value="KRF78141.1"/>
    <property type="molecule type" value="Genomic_DNA"/>
</dbReference>
<feature type="chain" id="PRO_5006386346" evidence="1">
    <location>
        <begin position="20"/>
        <end position="100"/>
    </location>
</feature>